<dbReference type="NCBIfam" id="TIGR04485">
    <property type="entry name" value="thiosulf_SoxX"/>
    <property type="match status" value="1"/>
</dbReference>
<feature type="domain" description="Cytochrome c" evidence="5">
    <location>
        <begin position="33"/>
        <end position="137"/>
    </location>
</feature>
<dbReference type="GO" id="GO:0009055">
    <property type="term" value="F:electron transfer activity"/>
    <property type="evidence" value="ECO:0007669"/>
    <property type="project" value="InterPro"/>
</dbReference>
<dbReference type="SUPFAM" id="SSF46626">
    <property type="entry name" value="Cytochrome c"/>
    <property type="match status" value="1"/>
</dbReference>
<dbReference type="GO" id="GO:0020037">
    <property type="term" value="F:heme binding"/>
    <property type="evidence" value="ECO:0007669"/>
    <property type="project" value="InterPro"/>
</dbReference>
<organism evidence="6 7">
    <name type="scientific">Telmatospirillum siberiense</name>
    <dbReference type="NCBI Taxonomy" id="382514"/>
    <lineage>
        <taxon>Bacteria</taxon>
        <taxon>Pseudomonadati</taxon>
        <taxon>Pseudomonadota</taxon>
        <taxon>Alphaproteobacteria</taxon>
        <taxon>Rhodospirillales</taxon>
        <taxon>Rhodospirillaceae</taxon>
        <taxon>Telmatospirillum</taxon>
    </lineage>
</organism>
<dbReference type="EMBL" id="PIUM01000032">
    <property type="protein sequence ID" value="PKU22432.1"/>
    <property type="molecule type" value="Genomic_DNA"/>
</dbReference>
<dbReference type="InterPro" id="IPR009056">
    <property type="entry name" value="Cyt_c-like_dom"/>
</dbReference>
<evidence type="ECO:0000259" key="5">
    <source>
        <dbReference type="PROSITE" id="PS51007"/>
    </source>
</evidence>
<name>A0A2N3PPW5_9PROT</name>
<proteinExistence type="predicted"/>
<dbReference type="Proteomes" id="UP000233293">
    <property type="component" value="Unassembled WGS sequence"/>
</dbReference>
<sequence length="138" mass="14738">MALAGTVALAEPPLQPYAVVGDSIPRPLTGQPGDPDAGRRIVADRQEGLCLLCHSGPFPEQPLQGDLAPALDGAGERWSSGQLRLRIVDARRVSPGTIMPSYYRTQGLVQVAPAFVGRPILTAEQIEDVVAYLATLRR</sequence>
<dbReference type="OrthoDB" id="9793634at2"/>
<evidence type="ECO:0000313" key="7">
    <source>
        <dbReference type="Proteomes" id="UP000233293"/>
    </source>
</evidence>
<dbReference type="RefSeq" id="WP_101252756.1">
    <property type="nucleotide sequence ID" value="NZ_PIUM01000032.1"/>
</dbReference>
<dbReference type="InterPro" id="IPR036909">
    <property type="entry name" value="Cyt_c-like_dom_sf"/>
</dbReference>
<keyword evidence="7" id="KW-1185">Reference proteome</keyword>
<comment type="caution">
    <text evidence="6">The sequence shown here is derived from an EMBL/GenBank/DDBJ whole genome shotgun (WGS) entry which is preliminary data.</text>
</comment>
<keyword evidence="2 4" id="KW-0479">Metal-binding</keyword>
<evidence type="ECO:0000313" key="6">
    <source>
        <dbReference type="EMBL" id="PKU22432.1"/>
    </source>
</evidence>
<dbReference type="PROSITE" id="PS51007">
    <property type="entry name" value="CYTC"/>
    <property type="match status" value="1"/>
</dbReference>
<keyword evidence="1 4" id="KW-0349">Heme</keyword>
<dbReference type="Pfam" id="PF00034">
    <property type="entry name" value="Cytochrom_C"/>
    <property type="match status" value="1"/>
</dbReference>
<dbReference type="GO" id="GO:0046872">
    <property type="term" value="F:metal ion binding"/>
    <property type="evidence" value="ECO:0007669"/>
    <property type="project" value="UniProtKB-KW"/>
</dbReference>
<reference evidence="7" key="1">
    <citation type="submission" date="2017-12" db="EMBL/GenBank/DDBJ databases">
        <title>Draft genome sequence of Telmatospirillum siberiense 26-4b1T, an acidotolerant peatland alphaproteobacterium potentially involved in sulfur cycling.</title>
        <authorList>
            <person name="Hausmann B."/>
            <person name="Pjevac P."/>
            <person name="Schreck K."/>
            <person name="Herbold C.W."/>
            <person name="Daims H."/>
            <person name="Wagner M."/>
            <person name="Pester M."/>
            <person name="Loy A."/>
        </authorList>
    </citation>
    <scope>NUCLEOTIDE SEQUENCE [LARGE SCALE GENOMIC DNA]</scope>
    <source>
        <strain evidence="7">26-4b1</strain>
    </source>
</reference>
<evidence type="ECO:0000256" key="3">
    <source>
        <dbReference type="ARBA" id="ARBA00023004"/>
    </source>
</evidence>
<evidence type="ECO:0000256" key="1">
    <source>
        <dbReference type="ARBA" id="ARBA00022617"/>
    </source>
</evidence>
<evidence type="ECO:0000256" key="4">
    <source>
        <dbReference type="PROSITE-ProRule" id="PRU00433"/>
    </source>
</evidence>
<protein>
    <submittedName>
        <fullName evidence="6">Sulfur oxidation c-type cytochrome SoxX</fullName>
    </submittedName>
</protein>
<dbReference type="AlphaFoldDB" id="A0A2N3PPW5"/>
<dbReference type="Gene3D" id="1.10.760.10">
    <property type="entry name" value="Cytochrome c-like domain"/>
    <property type="match status" value="1"/>
</dbReference>
<accession>A0A2N3PPW5</accession>
<keyword evidence="3 4" id="KW-0408">Iron</keyword>
<dbReference type="InterPro" id="IPR030999">
    <property type="entry name" value="Thiosulf_SoxX"/>
</dbReference>
<gene>
    <name evidence="6" type="primary">soxX</name>
    <name evidence="6" type="ORF">CWS72_21770</name>
</gene>
<evidence type="ECO:0000256" key="2">
    <source>
        <dbReference type="ARBA" id="ARBA00022723"/>
    </source>
</evidence>